<feature type="region of interest" description="Disordered" evidence="2">
    <location>
        <begin position="441"/>
        <end position="700"/>
    </location>
</feature>
<keyword evidence="1" id="KW-0863">Zinc-finger</keyword>
<dbReference type="Pfam" id="PF15663">
    <property type="entry name" value="zf-CCCH_3"/>
    <property type="match status" value="1"/>
</dbReference>
<evidence type="ECO:0000256" key="2">
    <source>
        <dbReference type="SAM" id="MobiDB-lite"/>
    </source>
</evidence>
<evidence type="ECO:0000313" key="4">
    <source>
        <dbReference type="EMBL" id="KAJ7390426.1"/>
    </source>
</evidence>
<dbReference type="EMBL" id="MU825416">
    <property type="protein sequence ID" value="KAJ7390426.1"/>
    <property type="molecule type" value="Genomic_DNA"/>
</dbReference>
<dbReference type="PANTHER" id="PTHR15725:SF14">
    <property type="entry name" value="ZINC FINGER CCCH DOMAIN-CONTAINING PROTEIN 11A"/>
    <property type="match status" value="1"/>
</dbReference>
<feature type="region of interest" description="Disordered" evidence="2">
    <location>
        <begin position="793"/>
        <end position="830"/>
    </location>
</feature>
<feature type="region of interest" description="Disordered" evidence="2">
    <location>
        <begin position="262"/>
        <end position="429"/>
    </location>
</feature>
<feature type="compositionally biased region" description="Basic and acidic residues" evidence="2">
    <location>
        <begin position="441"/>
        <end position="478"/>
    </location>
</feature>
<evidence type="ECO:0000313" key="5">
    <source>
        <dbReference type="Proteomes" id="UP001163046"/>
    </source>
</evidence>
<dbReference type="Gene3D" id="4.10.1000.10">
    <property type="entry name" value="Zinc finger, CCCH-type"/>
    <property type="match status" value="1"/>
</dbReference>
<feature type="compositionally biased region" description="Low complexity" evidence="2">
    <location>
        <begin position="541"/>
        <end position="558"/>
    </location>
</feature>
<feature type="compositionally biased region" description="Basic and acidic residues" evidence="2">
    <location>
        <begin position="585"/>
        <end position="609"/>
    </location>
</feature>
<comment type="caution">
    <text evidence="4">The sequence shown here is derived from an EMBL/GenBank/DDBJ whole genome shotgun (WGS) entry which is preliminary data.</text>
</comment>
<feature type="compositionally biased region" description="Basic and acidic residues" evidence="2">
    <location>
        <begin position="374"/>
        <end position="399"/>
    </location>
</feature>
<evidence type="ECO:0000256" key="1">
    <source>
        <dbReference type="PROSITE-ProRule" id="PRU00723"/>
    </source>
</evidence>
<dbReference type="SMART" id="SM00356">
    <property type="entry name" value="ZnF_C3H1"/>
    <property type="match status" value="2"/>
</dbReference>
<feature type="compositionally biased region" description="Basic and acidic residues" evidence="2">
    <location>
        <begin position="643"/>
        <end position="652"/>
    </location>
</feature>
<sequence>MTAQGDDCYFFYYSTCAKGDECPFRHQPAALRNEVTCQQWEKGTCTRPVCNFRHMVIENHRSRTQCYWESQPSGCLKPFCSFLHTKPRPNNRPPVNAAARVPPVIHQAQPRPVAPVAPVRSVVPSSAGQQEMRMIPTISSPPRPRAPMQQNVSIPRQPALAAPIPYPAVTSRPMLVQQRPPHQMIRTPQFTGPPRPAVRQPVPAVAVRHPVPTGRGYAPVLSGVPVGFGRGIPAPQQWLMYAGRPEVPGSAMPFLPRTQIHEDKFDKQDSDSDSYSYSSSESEEERRRSHQTSHRRVRNSSHREVFNTSSRREVRSNRKQQSNKQSHERYRTGERRRPDGTRDKNKASTEAERERSRARRKPSKRSQREEDEERERKDSKEERKSSPLKDENTKEKDKDEKEDEEKEDKEKSNETNDTSSPGIKVKTLEEILREKALKKLEERRAQGKVEKEAKEGKVEEEPSVNDKDAEMTEEKESSIIEFDSNEKPPVTFDSKDNNSIESSTETSTTTRKVSSSDKRSPVKKVLNINKISVNNKDDSSVESSTETSTATKSISGNAEAEENNSAEEKASSNEPPSPFQQVRVKSFEEIMLQKRKRRAEEEGGSRDSSEDVGEELTASVPGQVNSSTTAIPPKRLKRIVRKSSGDSDKDAKVVSSSGAESTVSKPTRKRTVYVMDKASPNKDSRENGVTSTATKEDNKPQQITLKKAAVAERLGTQKVKVKSFQEIMAEKRQRASQENIEVQTSKEVVDAEEKRLDNVLGISQQRKPLKTATAHVIRPRRIKVWTQGASKLKVKEDSVSSSTTDVPPGEQDESQDQAVPSDVETSKSSI</sequence>
<dbReference type="Proteomes" id="UP001163046">
    <property type="component" value="Unassembled WGS sequence"/>
</dbReference>
<feature type="compositionally biased region" description="Polar residues" evidence="2">
    <location>
        <begin position="620"/>
        <end position="630"/>
    </location>
</feature>
<feature type="zinc finger region" description="C3H1-type" evidence="1">
    <location>
        <begin position="7"/>
        <end position="29"/>
    </location>
</feature>
<reference evidence="4" key="1">
    <citation type="submission" date="2023-01" db="EMBL/GenBank/DDBJ databases">
        <title>Genome assembly of the deep-sea coral Lophelia pertusa.</title>
        <authorList>
            <person name="Herrera S."/>
            <person name="Cordes E."/>
        </authorList>
    </citation>
    <scope>NUCLEOTIDE SEQUENCE</scope>
    <source>
        <strain evidence="4">USNM1676648</strain>
        <tissue evidence="4">Polyp</tissue>
    </source>
</reference>
<feature type="compositionally biased region" description="Basic and acidic residues" evidence="2">
    <location>
        <begin position="325"/>
        <end position="355"/>
    </location>
</feature>
<feature type="compositionally biased region" description="Basic and acidic residues" evidence="2">
    <location>
        <begin position="301"/>
        <end position="316"/>
    </location>
</feature>
<organism evidence="4 5">
    <name type="scientific">Desmophyllum pertusum</name>
    <dbReference type="NCBI Taxonomy" id="174260"/>
    <lineage>
        <taxon>Eukaryota</taxon>
        <taxon>Metazoa</taxon>
        <taxon>Cnidaria</taxon>
        <taxon>Anthozoa</taxon>
        <taxon>Hexacorallia</taxon>
        <taxon>Scleractinia</taxon>
        <taxon>Caryophylliina</taxon>
        <taxon>Caryophylliidae</taxon>
        <taxon>Desmophyllum</taxon>
    </lineage>
</organism>
<dbReference type="AlphaFoldDB" id="A0A9W9ZYZ0"/>
<gene>
    <name evidence="4" type="ORF">OS493_025125</name>
</gene>
<keyword evidence="5" id="KW-1185">Reference proteome</keyword>
<evidence type="ECO:0000259" key="3">
    <source>
        <dbReference type="PROSITE" id="PS50103"/>
    </source>
</evidence>
<name>A0A9W9ZYZ0_9CNID</name>
<dbReference type="OrthoDB" id="5395350at2759"/>
<dbReference type="InterPro" id="IPR000571">
    <property type="entry name" value="Znf_CCCH"/>
</dbReference>
<dbReference type="GO" id="GO:0008270">
    <property type="term" value="F:zinc ion binding"/>
    <property type="evidence" value="ECO:0007669"/>
    <property type="project" value="UniProtKB-KW"/>
</dbReference>
<feature type="compositionally biased region" description="Basic residues" evidence="2">
    <location>
        <begin position="356"/>
        <end position="365"/>
    </location>
</feature>
<feature type="domain" description="C3H1-type" evidence="3">
    <location>
        <begin position="7"/>
        <end position="29"/>
    </location>
</feature>
<proteinExistence type="predicted"/>
<feature type="compositionally biased region" description="Basic residues" evidence="2">
    <location>
        <begin position="288"/>
        <end position="300"/>
    </location>
</feature>
<keyword evidence="1" id="KW-0862">Zinc</keyword>
<accession>A0A9W9ZYZ0</accession>
<protein>
    <recommendedName>
        <fullName evidence="3">C3H1-type domain-containing protein</fullName>
    </recommendedName>
</protein>
<dbReference type="PROSITE" id="PS50103">
    <property type="entry name" value="ZF_C3H1"/>
    <property type="match status" value="1"/>
</dbReference>
<dbReference type="InterPro" id="IPR041686">
    <property type="entry name" value="Znf-CCCH_3"/>
</dbReference>
<dbReference type="PANTHER" id="PTHR15725">
    <property type="entry name" value="ZN-FINGER, C-X8-C-X5-C-X3-H TYPE-CONTAINING"/>
    <property type="match status" value="1"/>
</dbReference>
<feature type="compositionally biased region" description="Low complexity" evidence="2">
    <location>
        <begin position="499"/>
        <end position="513"/>
    </location>
</feature>
<keyword evidence="1" id="KW-0479">Metal-binding</keyword>